<dbReference type="Pfam" id="PF03631">
    <property type="entry name" value="Virul_fac_BrkB"/>
    <property type="match status" value="1"/>
</dbReference>
<dbReference type="PIRSF" id="PIRSF035875">
    <property type="entry name" value="RNase_BN"/>
    <property type="match status" value="1"/>
</dbReference>
<evidence type="ECO:0000256" key="1">
    <source>
        <dbReference type="ARBA" id="ARBA00004651"/>
    </source>
</evidence>
<dbReference type="Proteomes" id="UP000673375">
    <property type="component" value="Unassembled WGS sequence"/>
</dbReference>
<protein>
    <submittedName>
        <fullName evidence="7">YihY/virulence factor BrkB family protein</fullName>
    </submittedName>
</protein>
<keyword evidence="4 6" id="KW-1133">Transmembrane helix</keyword>
<evidence type="ECO:0000256" key="4">
    <source>
        <dbReference type="ARBA" id="ARBA00022989"/>
    </source>
</evidence>
<dbReference type="PANTHER" id="PTHR30213:SF0">
    <property type="entry name" value="UPF0761 MEMBRANE PROTEIN YIHY"/>
    <property type="match status" value="1"/>
</dbReference>
<reference evidence="7 8" key="1">
    <citation type="submission" date="2020-12" db="EMBL/GenBank/DDBJ databases">
        <title>Vagococcus allomyrinae sp. nov. and Enterococcus lavae sp. nov., isolated from the larvae of Allomyrina dichotoma.</title>
        <authorList>
            <person name="Lee S.D."/>
        </authorList>
    </citation>
    <scope>NUCLEOTIDE SEQUENCE [LARGE SCALE GENOMIC DNA]</scope>
    <source>
        <strain evidence="7 8">BWM-S5</strain>
    </source>
</reference>
<evidence type="ECO:0000256" key="3">
    <source>
        <dbReference type="ARBA" id="ARBA00022692"/>
    </source>
</evidence>
<dbReference type="PANTHER" id="PTHR30213">
    <property type="entry name" value="INNER MEMBRANE PROTEIN YHJD"/>
    <property type="match status" value="1"/>
</dbReference>
<evidence type="ECO:0000313" key="8">
    <source>
        <dbReference type="Proteomes" id="UP000673375"/>
    </source>
</evidence>
<accession>A0ABS4CGE0</accession>
<comment type="subcellular location">
    <subcellularLocation>
        <location evidence="1">Cell membrane</location>
        <topology evidence="1">Multi-pass membrane protein</topology>
    </subcellularLocation>
</comment>
<sequence>MEMLDKLKNNQKLTRFIQTTQDRMVDSEIGNTSVVVAYYLLLSLFPLLIAVGNLLPYLQINPNNVLPYVAEIIPETIFKDLEPAIKSMLTQRSGGLLSVSALATLWSASQSINALQTAMNKAFGVDQRPNFIIVRLISLFVIILFLIALVGVVLILGLGQNILDLVETKIHIPTDFVTTFETLKWPVTALGLFLALSLIYFVVPNVKLKSRSVFPGAIFATVGWLLLSQVFGIYISYFSSRVSGYQIIGSFIVLMLWLNFASTIIVLGGIINAVLEDYLSHGQIEDRQGMFRQAIQRMKNRVKK</sequence>
<keyword evidence="2" id="KW-1003">Cell membrane</keyword>
<comment type="caution">
    <text evidence="7">The sequence shown here is derived from an EMBL/GenBank/DDBJ whole genome shotgun (WGS) entry which is preliminary data.</text>
</comment>
<feature type="transmembrane region" description="Helical" evidence="6">
    <location>
        <begin position="136"/>
        <end position="163"/>
    </location>
</feature>
<dbReference type="RefSeq" id="WP_209556226.1">
    <property type="nucleotide sequence ID" value="NZ_JAEDXU010000001.1"/>
</dbReference>
<dbReference type="NCBIfam" id="TIGR00765">
    <property type="entry name" value="yihY_not_rbn"/>
    <property type="match status" value="1"/>
</dbReference>
<proteinExistence type="predicted"/>
<name>A0ABS4CGE0_9ENTE</name>
<evidence type="ECO:0000256" key="5">
    <source>
        <dbReference type="ARBA" id="ARBA00023136"/>
    </source>
</evidence>
<gene>
    <name evidence="7" type="ORF">I6N96_03565</name>
</gene>
<feature type="transmembrane region" description="Helical" evidence="6">
    <location>
        <begin position="36"/>
        <end position="58"/>
    </location>
</feature>
<keyword evidence="3 6" id="KW-0812">Transmembrane</keyword>
<keyword evidence="5 6" id="KW-0472">Membrane</keyword>
<evidence type="ECO:0000256" key="6">
    <source>
        <dbReference type="SAM" id="Phobius"/>
    </source>
</evidence>
<dbReference type="InterPro" id="IPR017039">
    <property type="entry name" value="Virul_fac_BrkB"/>
</dbReference>
<feature type="transmembrane region" description="Helical" evidence="6">
    <location>
        <begin position="183"/>
        <end position="202"/>
    </location>
</feature>
<dbReference type="EMBL" id="JAEDXU010000001">
    <property type="protein sequence ID" value="MBP1045342.1"/>
    <property type="molecule type" value="Genomic_DNA"/>
</dbReference>
<feature type="transmembrane region" description="Helical" evidence="6">
    <location>
        <begin position="214"/>
        <end position="235"/>
    </location>
</feature>
<keyword evidence="8" id="KW-1185">Reference proteome</keyword>
<evidence type="ECO:0000256" key="2">
    <source>
        <dbReference type="ARBA" id="ARBA00022475"/>
    </source>
</evidence>
<feature type="transmembrane region" description="Helical" evidence="6">
    <location>
        <begin position="247"/>
        <end position="275"/>
    </location>
</feature>
<evidence type="ECO:0000313" key="7">
    <source>
        <dbReference type="EMBL" id="MBP1045342.1"/>
    </source>
</evidence>
<organism evidence="7 8">
    <name type="scientific">Enterococcus larvae</name>
    <dbReference type="NCBI Taxonomy" id="2794352"/>
    <lineage>
        <taxon>Bacteria</taxon>
        <taxon>Bacillati</taxon>
        <taxon>Bacillota</taxon>
        <taxon>Bacilli</taxon>
        <taxon>Lactobacillales</taxon>
        <taxon>Enterococcaceae</taxon>
        <taxon>Enterococcus</taxon>
    </lineage>
</organism>